<evidence type="ECO:0000313" key="1">
    <source>
        <dbReference type="EMBL" id="SNC62334.1"/>
    </source>
</evidence>
<reference evidence="2" key="1">
    <citation type="submission" date="2017-06" db="EMBL/GenBank/DDBJ databases">
        <authorList>
            <person name="Varghese N."/>
            <person name="Submissions S."/>
        </authorList>
    </citation>
    <scope>NUCLEOTIDE SEQUENCE [LARGE SCALE GENOMIC DNA]</scope>
    <source>
        <strain evidence="2">DSM 11116</strain>
    </source>
</reference>
<evidence type="ECO:0000313" key="2">
    <source>
        <dbReference type="Proteomes" id="UP000198131"/>
    </source>
</evidence>
<gene>
    <name evidence="1" type="ORF">SAMN06265337_0649</name>
</gene>
<accession>A0A212T961</accession>
<organism evidence="1 2">
    <name type="scientific">Hymenobacter gelipurpurascens</name>
    <dbReference type="NCBI Taxonomy" id="89968"/>
    <lineage>
        <taxon>Bacteria</taxon>
        <taxon>Pseudomonadati</taxon>
        <taxon>Bacteroidota</taxon>
        <taxon>Cytophagia</taxon>
        <taxon>Cytophagales</taxon>
        <taxon>Hymenobacteraceae</taxon>
        <taxon>Hymenobacter</taxon>
    </lineage>
</organism>
<dbReference type="AlphaFoldDB" id="A0A212T961"/>
<keyword evidence="2" id="KW-1185">Reference proteome</keyword>
<dbReference type="EMBL" id="FYEW01000001">
    <property type="protein sequence ID" value="SNC62334.1"/>
    <property type="molecule type" value="Genomic_DNA"/>
</dbReference>
<dbReference type="Proteomes" id="UP000198131">
    <property type="component" value="Unassembled WGS sequence"/>
</dbReference>
<name>A0A212T961_9BACT</name>
<protein>
    <submittedName>
        <fullName evidence="1">Uncharacterized protein</fullName>
    </submittedName>
</protein>
<proteinExistence type="predicted"/>
<sequence>MDTIPQNPDLPVEDSTNDLWMDDLSALSGAFNPAMLTHEFSLHLGLGE</sequence>
<dbReference type="RefSeq" id="WP_394340104.1">
    <property type="nucleotide sequence ID" value="NZ_FYEW01000001.1"/>
</dbReference>